<comment type="caution">
    <text evidence="1">The sequence shown here is derived from an EMBL/GenBank/DDBJ whole genome shotgun (WGS) entry which is preliminary data.</text>
</comment>
<name>A0ACC0KF30_CHOFU</name>
<protein>
    <submittedName>
        <fullName evidence="1">Uncharacterized protein</fullName>
    </submittedName>
</protein>
<gene>
    <name evidence="1" type="ORF">MSG28_003490</name>
</gene>
<dbReference type="Proteomes" id="UP001064048">
    <property type="component" value="Chromosome 5"/>
</dbReference>
<sequence length="67" mass="7574">MLFKFSVPQVDTEHNVYLMLDRYRGAADRPSVHVQRPARGAACVNSAAPRPPDGQPLRGRFLILREK</sequence>
<evidence type="ECO:0000313" key="2">
    <source>
        <dbReference type="Proteomes" id="UP001064048"/>
    </source>
</evidence>
<keyword evidence="2" id="KW-1185">Reference proteome</keyword>
<dbReference type="EMBL" id="CM046105">
    <property type="protein sequence ID" value="KAI8435093.1"/>
    <property type="molecule type" value="Genomic_DNA"/>
</dbReference>
<proteinExistence type="predicted"/>
<accession>A0ACC0KF30</accession>
<organism evidence="1 2">
    <name type="scientific">Choristoneura fumiferana</name>
    <name type="common">Spruce budworm moth</name>
    <name type="synonym">Archips fumiferana</name>
    <dbReference type="NCBI Taxonomy" id="7141"/>
    <lineage>
        <taxon>Eukaryota</taxon>
        <taxon>Metazoa</taxon>
        <taxon>Ecdysozoa</taxon>
        <taxon>Arthropoda</taxon>
        <taxon>Hexapoda</taxon>
        <taxon>Insecta</taxon>
        <taxon>Pterygota</taxon>
        <taxon>Neoptera</taxon>
        <taxon>Endopterygota</taxon>
        <taxon>Lepidoptera</taxon>
        <taxon>Glossata</taxon>
        <taxon>Ditrysia</taxon>
        <taxon>Tortricoidea</taxon>
        <taxon>Tortricidae</taxon>
        <taxon>Tortricinae</taxon>
        <taxon>Choristoneura</taxon>
    </lineage>
</organism>
<evidence type="ECO:0000313" key="1">
    <source>
        <dbReference type="EMBL" id="KAI8435093.1"/>
    </source>
</evidence>
<reference evidence="1 2" key="1">
    <citation type="journal article" date="2022" name="Genome Biol. Evol.">
        <title>The Spruce Budworm Genome: Reconstructing the Evolutionary History of Antifreeze Proteins.</title>
        <authorList>
            <person name="Beliveau C."/>
            <person name="Gagne P."/>
            <person name="Picq S."/>
            <person name="Vernygora O."/>
            <person name="Keeling C.I."/>
            <person name="Pinkney K."/>
            <person name="Doucet D."/>
            <person name="Wen F."/>
            <person name="Johnston J.S."/>
            <person name="Maaroufi H."/>
            <person name="Boyle B."/>
            <person name="Laroche J."/>
            <person name="Dewar K."/>
            <person name="Juretic N."/>
            <person name="Blackburn G."/>
            <person name="Nisole A."/>
            <person name="Brunet B."/>
            <person name="Brandao M."/>
            <person name="Lumley L."/>
            <person name="Duan J."/>
            <person name="Quan G."/>
            <person name="Lucarotti C.J."/>
            <person name="Roe A.D."/>
            <person name="Sperling F.A.H."/>
            <person name="Levesque R.C."/>
            <person name="Cusson M."/>
        </authorList>
    </citation>
    <scope>NUCLEOTIDE SEQUENCE [LARGE SCALE GENOMIC DNA]</scope>
    <source>
        <strain evidence="1">Glfc:IPQL:Cfum</strain>
    </source>
</reference>